<proteinExistence type="predicted"/>
<evidence type="ECO:0000313" key="4">
    <source>
        <dbReference type="Proteomes" id="UP001163046"/>
    </source>
</evidence>
<organism evidence="3 4">
    <name type="scientific">Desmophyllum pertusum</name>
    <dbReference type="NCBI Taxonomy" id="174260"/>
    <lineage>
        <taxon>Eukaryota</taxon>
        <taxon>Metazoa</taxon>
        <taxon>Cnidaria</taxon>
        <taxon>Anthozoa</taxon>
        <taxon>Hexacorallia</taxon>
        <taxon>Scleractinia</taxon>
        <taxon>Caryophylliina</taxon>
        <taxon>Caryophylliidae</taxon>
        <taxon>Desmophyllum</taxon>
    </lineage>
</organism>
<dbReference type="InterPro" id="IPR016071">
    <property type="entry name" value="Staphylococal_nuclease_OB-fold"/>
</dbReference>
<dbReference type="Gene3D" id="2.40.50.90">
    <property type="match status" value="1"/>
</dbReference>
<keyword evidence="1" id="KW-0812">Transmembrane</keyword>
<dbReference type="OrthoDB" id="6220511at2759"/>
<reference evidence="3" key="1">
    <citation type="submission" date="2023-01" db="EMBL/GenBank/DDBJ databases">
        <title>Genome assembly of the deep-sea coral Lophelia pertusa.</title>
        <authorList>
            <person name="Herrera S."/>
            <person name="Cordes E."/>
        </authorList>
    </citation>
    <scope>NUCLEOTIDE SEQUENCE</scope>
    <source>
        <strain evidence="3">USNM1676648</strain>
        <tissue evidence="3">Polyp</tissue>
    </source>
</reference>
<dbReference type="AlphaFoldDB" id="A0A9W9ZDC0"/>
<gene>
    <name evidence="3" type="ORF">OS493_013972</name>
</gene>
<keyword evidence="4" id="KW-1185">Reference proteome</keyword>
<dbReference type="SUPFAM" id="SSF50199">
    <property type="entry name" value="Staphylococcal nuclease"/>
    <property type="match status" value="1"/>
</dbReference>
<name>A0A9W9ZDC0_9CNID</name>
<dbReference type="EMBL" id="MU826356">
    <property type="protein sequence ID" value="KAJ7379577.1"/>
    <property type="molecule type" value="Genomic_DNA"/>
</dbReference>
<sequence length="258" mass="29150">MEEEEKDDNNDILTKFANFVDSNLRIFRNVSWILAGAGIVLILRRTYAFRQFKAVSDVPTEFVAKNISFRGHVREVRLDNTLGIYHIPLLRGLKKSYSSSDTEVSEQSSLLAISLLGLEFREGGNKWLSDHVLSTKVQMTPLQVTKENTLDCIVYKKKGWFSSMSVNEEMVRQGVAVTCHVSSLTNSPLDATLQRRLLKAELLAEKKGVGIWIRPSLLERLQSTLSFPVSRLKGAFNAVQNLSLGRLFSRKATKDEEK</sequence>
<keyword evidence="1" id="KW-1133">Transmembrane helix</keyword>
<accession>A0A9W9ZDC0</accession>
<comment type="caution">
    <text evidence="3">The sequence shown here is derived from an EMBL/GenBank/DDBJ whole genome shotgun (WGS) entry which is preliminary data.</text>
</comment>
<feature type="domain" description="TNase-like" evidence="2">
    <location>
        <begin position="119"/>
        <end position="213"/>
    </location>
</feature>
<dbReference type="Proteomes" id="UP001163046">
    <property type="component" value="Unassembled WGS sequence"/>
</dbReference>
<dbReference type="PANTHER" id="PTHR28434:SF1">
    <property type="entry name" value="PROTEIN C3ORF33"/>
    <property type="match status" value="1"/>
</dbReference>
<evidence type="ECO:0000259" key="2">
    <source>
        <dbReference type="Pfam" id="PF00565"/>
    </source>
</evidence>
<dbReference type="InterPro" id="IPR042421">
    <property type="entry name" value="C3orf33-like"/>
</dbReference>
<protein>
    <recommendedName>
        <fullName evidence="2">TNase-like domain-containing protein</fullName>
    </recommendedName>
</protein>
<evidence type="ECO:0000256" key="1">
    <source>
        <dbReference type="SAM" id="Phobius"/>
    </source>
</evidence>
<dbReference type="InterPro" id="IPR035437">
    <property type="entry name" value="SNase_OB-fold_sf"/>
</dbReference>
<evidence type="ECO:0000313" key="3">
    <source>
        <dbReference type="EMBL" id="KAJ7379577.1"/>
    </source>
</evidence>
<dbReference type="PANTHER" id="PTHR28434">
    <property type="entry name" value="PROTEIN C3ORF33"/>
    <property type="match status" value="1"/>
</dbReference>
<dbReference type="GO" id="GO:0005615">
    <property type="term" value="C:extracellular space"/>
    <property type="evidence" value="ECO:0007669"/>
    <property type="project" value="TreeGrafter"/>
</dbReference>
<feature type="transmembrane region" description="Helical" evidence="1">
    <location>
        <begin position="26"/>
        <end position="43"/>
    </location>
</feature>
<keyword evidence="1" id="KW-0472">Membrane</keyword>
<dbReference type="Pfam" id="PF00565">
    <property type="entry name" value="SNase"/>
    <property type="match status" value="1"/>
</dbReference>